<accession>A0AAV7TYF6</accession>
<evidence type="ECO:0000256" key="1">
    <source>
        <dbReference type="SAM" id="MobiDB-lite"/>
    </source>
</evidence>
<reference evidence="2" key="1">
    <citation type="journal article" date="2022" name="bioRxiv">
        <title>Sequencing and chromosome-scale assembly of the giantPleurodeles waltlgenome.</title>
        <authorList>
            <person name="Brown T."/>
            <person name="Elewa A."/>
            <person name="Iarovenko S."/>
            <person name="Subramanian E."/>
            <person name="Araus A.J."/>
            <person name="Petzold A."/>
            <person name="Susuki M."/>
            <person name="Suzuki K.-i.T."/>
            <person name="Hayashi T."/>
            <person name="Toyoda A."/>
            <person name="Oliveira C."/>
            <person name="Osipova E."/>
            <person name="Leigh N.D."/>
            <person name="Simon A."/>
            <person name="Yun M.H."/>
        </authorList>
    </citation>
    <scope>NUCLEOTIDE SEQUENCE</scope>
    <source>
        <strain evidence="2">20211129_DDA</strain>
        <tissue evidence="2">Liver</tissue>
    </source>
</reference>
<feature type="compositionally biased region" description="Basic and acidic residues" evidence="1">
    <location>
        <begin position="43"/>
        <end position="55"/>
    </location>
</feature>
<organism evidence="2 3">
    <name type="scientific">Pleurodeles waltl</name>
    <name type="common">Iberian ribbed newt</name>
    <dbReference type="NCBI Taxonomy" id="8319"/>
    <lineage>
        <taxon>Eukaryota</taxon>
        <taxon>Metazoa</taxon>
        <taxon>Chordata</taxon>
        <taxon>Craniata</taxon>
        <taxon>Vertebrata</taxon>
        <taxon>Euteleostomi</taxon>
        <taxon>Amphibia</taxon>
        <taxon>Batrachia</taxon>
        <taxon>Caudata</taxon>
        <taxon>Salamandroidea</taxon>
        <taxon>Salamandridae</taxon>
        <taxon>Pleurodelinae</taxon>
        <taxon>Pleurodeles</taxon>
    </lineage>
</organism>
<feature type="region of interest" description="Disordered" evidence="1">
    <location>
        <begin position="38"/>
        <end position="66"/>
    </location>
</feature>
<proteinExistence type="predicted"/>
<keyword evidence="3" id="KW-1185">Reference proteome</keyword>
<sequence>MMFVVDQKRHREVVEQTILEFGKSILPKFVDFRRSVSSSAELAGREDVHETRWGGEETAVSSRQQP</sequence>
<evidence type="ECO:0000313" key="2">
    <source>
        <dbReference type="EMBL" id="KAJ1181795.1"/>
    </source>
</evidence>
<dbReference type="Proteomes" id="UP001066276">
    <property type="component" value="Chromosome 3_2"/>
</dbReference>
<dbReference type="EMBL" id="JANPWB010000006">
    <property type="protein sequence ID" value="KAJ1181795.1"/>
    <property type="molecule type" value="Genomic_DNA"/>
</dbReference>
<name>A0AAV7TYF6_PLEWA</name>
<gene>
    <name evidence="2" type="ORF">NDU88_006994</name>
</gene>
<evidence type="ECO:0000313" key="3">
    <source>
        <dbReference type="Proteomes" id="UP001066276"/>
    </source>
</evidence>
<protein>
    <submittedName>
        <fullName evidence="2">Uncharacterized protein</fullName>
    </submittedName>
</protein>
<dbReference type="AlphaFoldDB" id="A0AAV7TYF6"/>
<comment type="caution">
    <text evidence="2">The sequence shown here is derived from an EMBL/GenBank/DDBJ whole genome shotgun (WGS) entry which is preliminary data.</text>
</comment>